<evidence type="ECO:0000313" key="3">
    <source>
        <dbReference type="Proteomes" id="UP001161247"/>
    </source>
</evidence>
<gene>
    <name evidence="2" type="ORF">OLC1_LOCUS23456</name>
</gene>
<dbReference type="AlphaFoldDB" id="A0AAV1ECF9"/>
<evidence type="ECO:0000256" key="1">
    <source>
        <dbReference type="SAM" id="MobiDB-lite"/>
    </source>
</evidence>
<evidence type="ECO:0000313" key="2">
    <source>
        <dbReference type="EMBL" id="CAI9117388.1"/>
    </source>
</evidence>
<reference evidence="2" key="1">
    <citation type="submission" date="2023-03" db="EMBL/GenBank/DDBJ databases">
        <authorList>
            <person name="Julca I."/>
        </authorList>
    </citation>
    <scope>NUCLEOTIDE SEQUENCE</scope>
</reference>
<proteinExistence type="predicted"/>
<keyword evidence="3" id="KW-1185">Reference proteome</keyword>
<feature type="region of interest" description="Disordered" evidence="1">
    <location>
        <begin position="47"/>
        <end position="81"/>
    </location>
</feature>
<accession>A0AAV1ECF9</accession>
<sequence>MKEGTYAQVVEAAQKAESVDNKRKGLHVRNLATPATMPWLRRKNYIPSKRSGFQPRNPAGQPVRHVRPPGPWRPPRPVAPQPQMAYRDQLLDNITEMLLLW</sequence>
<protein>
    <submittedName>
        <fullName evidence="2">OLC1v1018774C1</fullName>
    </submittedName>
</protein>
<organism evidence="2 3">
    <name type="scientific">Oldenlandia corymbosa var. corymbosa</name>
    <dbReference type="NCBI Taxonomy" id="529605"/>
    <lineage>
        <taxon>Eukaryota</taxon>
        <taxon>Viridiplantae</taxon>
        <taxon>Streptophyta</taxon>
        <taxon>Embryophyta</taxon>
        <taxon>Tracheophyta</taxon>
        <taxon>Spermatophyta</taxon>
        <taxon>Magnoliopsida</taxon>
        <taxon>eudicotyledons</taxon>
        <taxon>Gunneridae</taxon>
        <taxon>Pentapetalae</taxon>
        <taxon>asterids</taxon>
        <taxon>lamiids</taxon>
        <taxon>Gentianales</taxon>
        <taxon>Rubiaceae</taxon>
        <taxon>Rubioideae</taxon>
        <taxon>Spermacoceae</taxon>
        <taxon>Hedyotis-Oldenlandia complex</taxon>
        <taxon>Oldenlandia</taxon>
    </lineage>
</organism>
<dbReference type="Proteomes" id="UP001161247">
    <property type="component" value="Chromosome 9"/>
</dbReference>
<dbReference type="EMBL" id="OX459126">
    <property type="protein sequence ID" value="CAI9117388.1"/>
    <property type="molecule type" value="Genomic_DNA"/>
</dbReference>
<name>A0AAV1ECF9_OLDCO</name>
<feature type="compositionally biased region" description="Pro residues" evidence="1">
    <location>
        <begin position="68"/>
        <end position="80"/>
    </location>
</feature>